<reference evidence="1 2" key="1">
    <citation type="submission" date="2019-05" db="EMBL/GenBank/DDBJ databases">
        <title>Another draft genome of Portunus trituberculatus and its Hox gene families provides insights of decapod evolution.</title>
        <authorList>
            <person name="Jeong J.-H."/>
            <person name="Song I."/>
            <person name="Kim S."/>
            <person name="Choi T."/>
            <person name="Kim D."/>
            <person name="Ryu S."/>
            <person name="Kim W."/>
        </authorList>
    </citation>
    <scope>NUCLEOTIDE SEQUENCE [LARGE SCALE GENOMIC DNA]</scope>
    <source>
        <tissue evidence="1">Muscle</tissue>
    </source>
</reference>
<organism evidence="1 2">
    <name type="scientific">Portunus trituberculatus</name>
    <name type="common">Swimming crab</name>
    <name type="synonym">Neptunus trituberculatus</name>
    <dbReference type="NCBI Taxonomy" id="210409"/>
    <lineage>
        <taxon>Eukaryota</taxon>
        <taxon>Metazoa</taxon>
        <taxon>Ecdysozoa</taxon>
        <taxon>Arthropoda</taxon>
        <taxon>Crustacea</taxon>
        <taxon>Multicrustacea</taxon>
        <taxon>Malacostraca</taxon>
        <taxon>Eumalacostraca</taxon>
        <taxon>Eucarida</taxon>
        <taxon>Decapoda</taxon>
        <taxon>Pleocyemata</taxon>
        <taxon>Brachyura</taxon>
        <taxon>Eubrachyura</taxon>
        <taxon>Portunoidea</taxon>
        <taxon>Portunidae</taxon>
        <taxon>Portuninae</taxon>
        <taxon>Portunus</taxon>
    </lineage>
</organism>
<dbReference type="Proteomes" id="UP000324222">
    <property type="component" value="Unassembled WGS sequence"/>
</dbReference>
<evidence type="ECO:0000313" key="1">
    <source>
        <dbReference type="EMBL" id="MPC57344.1"/>
    </source>
</evidence>
<gene>
    <name evidence="1" type="ORF">E2C01_051322</name>
</gene>
<comment type="caution">
    <text evidence="1">The sequence shown here is derived from an EMBL/GenBank/DDBJ whole genome shotgun (WGS) entry which is preliminary data.</text>
</comment>
<proteinExistence type="predicted"/>
<dbReference type="EMBL" id="VSRR010014705">
    <property type="protein sequence ID" value="MPC57344.1"/>
    <property type="molecule type" value="Genomic_DNA"/>
</dbReference>
<keyword evidence="2" id="KW-1185">Reference proteome</keyword>
<protein>
    <submittedName>
        <fullName evidence="1">Uncharacterized protein</fullName>
    </submittedName>
</protein>
<sequence>MLGANCSVDVDFLPDDKGGNCAGLREAFTPKIDFSCCRKRAMLMLSCLHTYSQPV</sequence>
<name>A0A5B7GLH3_PORTR</name>
<evidence type="ECO:0000313" key="2">
    <source>
        <dbReference type="Proteomes" id="UP000324222"/>
    </source>
</evidence>
<dbReference type="AlphaFoldDB" id="A0A5B7GLH3"/>
<accession>A0A5B7GLH3</accession>